<evidence type="ECO:0000313" key="9">
    <source>
        <dbReference type="EMBL" id="CAH2004113.1"/>
    </source>
</evidence>
<keyword evidence="6 8" id="KW-0472">Membrane</keyword>
<feature type="transmembrane region" description="Helical" evidence="8">
    <location>
        <begin position="473"/>
        <end position="496"/>
    </location>
</feature>
<dbReference type="OrthoDB" id="18585at2759"/>
<comment type="caution">
    <text evidence="9">The sequence shown here is derived from an EMBL/GenBank/DDBJ whole genome shotgun (WGS) entry which is preliminary data.</text>
</comment>
<dbReference type="EMBL" id="CAKOFQ010007572">
    <property type="protein sequence ID" value="CAH2004113.1"/>
    <property type="molecule type" value="Genomic_DNA"/>
</dbReference>
<feature type="transmembrane region" description="Helical" evidence="8">
    <location>
        <begin position="12"/>
        <end position="33"/>
    </location>
</feature>
<evidence type="ECO:0000313" key="10">
    <source>
        <dbReference type="Proteomes" id="UP001152888"/>
    </source>
</evidence>
<protein>
    <submittedName>
        <fullName evidence="9">Uncharacterized protein</fullName>
    </submittedName>
</protein>
<keyword evidence="7" id="KW-0325">Glycoprotein</keyword>
<gene>
    <name evidence="9" type="ORF">ACAOBT_LOCUS27812</name>
</gene>
<keyword evidence="4 8" id="KW-0812">Transmembrane</keyword>
<accession>A0A9P0LZ82</accession>
<evidence type="ECO:0000256" key="7">
    <source>
        <dbReference type="ARBA" id="ARBA00023180"/>
    </source>
</evidence>
<dbReference type="Pfam" id="PF01130">
    <property type="entry name" value="CD36"/>
    <property type="match status" value="1"/>
</dbReference>
<reference evidence="9" key="1">
    <citation type="submission" date="2022-03" db="EMBL/GenBank/DDBJ databases">
        <authorList>
            <person name="Sayadi A."/>
        </authorList>
    </citation>
    <scope>NUCLEOTIDE SEQUENCE</scope>
</reference>
<sequence length="534" mass="60194">MKMEFRYKISKKIVTIALLGVIMLCSSFLIHFYDPLQMIIRQLLDLAPGTILYGLWKAPPYDLVMKLYIFNVTNAEEFLSGKEKLNVTEVGPYGYKEILTHNNVSFSADGTVSYNPKRVFTSDPTHSVGDPLLDRITVPNIPLLGIQAYLTDSSFITNMGFSALAASLGSNSILNLTVDEFMWGYEDKLVTMANQFLPNWIDFGKFGLLERLMSRDNVNRITVSVDPTKATSKYDNLLTQEEITAPYHIVRWNGSPGLKEWGFNNETMQTNKKCELIEGAFDGTIFPRKMRRNRTITVFRKAFCRPVPFHFVGDSLSHEGFVSYDFKMKKNVFGTPEENPYNECYCFKGTCPGKGLQTIAPCYYDMPIILSEPHFLNVDPEIRNSVNGMNPDEKIHASLYRIQPDLGVPLAGSALRVQVNLGMGQTRYNSKTRQFNNMTVPLFWIELSFDELPGMISFLLRLVLVVLPVGQTILIYLLGIIGFAMVSGAALLTLFFNKTMVPRSLSIASEYTALPAVIVASQYFKPDVRISKSS</sequence>
<evidence type="ECO:0000256" key="4">
    <source>
        <dbReference type="ARBA" id="ARBA00022692"/>
    </source>
</evidence>
<comment type="subcellular location">
    <subcellularLocation>
        <location evidence="1">Cell membrane</location>
    </subcellularLocation>
</comment>
<evidence type="ECO:0000256" key="8">
    <source>
        <dbReference type="SAM" id="Phobius"/>
    </source>
</evidence>
<dbReference type="GO" id="GO:0005737">
    <property type="term" value="C:cytoplasm"/>
    <property type="evidence" value="ECO:0007669"/>
    <property type="project" value="TreeGrafter"/>
</dbReference>
<dbReference type="InterPro" id="IPR002159">
    <property type="entry name" value="CD36_fam"/>
</dbReference>
<evidence type="ECO:0000256" key="5">
    <source>
        <dbReference type="ARBA" id="ARBA00022989"/>
    </source>
</evidence>
<dbReference type="GO" id="GO:0005886">
    <property type="term" value="C:plasma membrane"/>
    <property type="evidence" value="ECO:0007669"/>
    <property type="project" value="UniProtKB-SubCell"/>
</dbReference>
<proteinExistence type="inferred from homology"/>
<dbReference type="PANTHER" id="PTHR11923">
    <property type="entry name" value="SCAVENGER RECEPTOR CLASS B TYPE-1 SR-B1"/>
    <property type="match status" value="1"/>
</dbReference>
<evidence type="ECO:0000256" key="3">
    <source>
        <dbReference type="ARBA" id="ARBA00022475"/>
    </source>
</evidence>
<dbReference type="PRINTS" id="PR01609">
    <property type="entry name" value="CD36FAMILY"/>
</dbReference>
<dbReference type="PANTHER" id="PTHR11923:SF104">
    <property type="entry name" value="FI07620P"/>
    <property type="match status" value="1"/>
</dbReference>
<dbReference type="GO" id="GO:0005044">
    <property type="term" value="F:scavenger receptor activity"/>
    <property type="evidence" value="ECO:0007669"/>
    <property type="project" value="TreeGrafter"/>
</dbReference>
<evidence type="ECO:0000256" key="1">
    <source>
        <dbReference type="ARBA" id="ARBA00004236"/>
    </source>
</evidence>
<organism evidence="9 10">
    <name type="scientific">Acanthoscelides obtectus</name>
    <name type="common">Bean weevil</name>
    <name type="synonym">Bruchus obtectus</name>
    <dbReference type="NCBI Taxonomy" id="200917"/>
    <lineage>
        <taxon>Eukaryota</taxon>
        <taxon>Metazoa</taxon>
        <taxon>Ecdysozoa</taxon>
        <taxon>Arthropoda</taxon>
        <taxon>Hexapoda</taxon>
        <taxon>Insecta</taxon>
        <taxon>Pterygota</taxon>
        <taxon>Neoptera</taxon>
        <taxon>Endopterygota</taxon>
        <taxon>Coleoptera</taxon>
        <taxon>Polyphaga</taxon>
        <taxon>Cucujiformia</taxon>
        <taxon>Chrysomeloidea</taxon>
        <taxon>Chrysomelidae</taxon>
        <taxon>Bruchinae</taxon>
        <taxon>Bruchini</taxon>
        <taxon>Acanthoscelides</taxon>
    </lineage>
</organism>
<keyword evidence="5 8" id="KW-1133">Transmembrane helix</keyword>
<keyword evidence="3" id="KW-1003">Cell membrane</keyword>
<keyword evidence="10" id="KW-1185">Reference proteome</keyword>
<comment type="similarity">
    <text evidence="2">Belongs to the CD36 family.</text>
</comment>
<evidence type="ECO:0000256" key="2">
    <source>
        <dbReference type="ARBA" id="ARBA00010532"/>
    </source>
</evidence>
<evidence type="ECO:0000256" key="6">
    <source>
        <dbReference type="ARBA" id="ARBA00023136"/>
    </source>
</evidence>
<name>A0A9P0LZ82_ACAOB</name>
<dbReference type="AlphaFoldDB" id="A0A9P0LZ82"/>
<dbReference type="Proteomes" id="UP001152888">
    <property type="component" value="Unassembled WGS sequence"/>
</dbReference>